<gene>
    <name evidence="6" type="ORF">EBAPG3_006785</name>
</gene>
<protein>
    <submittedName>
        <fullName evidence="6">Archease</fullName>
    </submittedName>
</protein>
<dbReference type="InterPro" id="IPR002804">
    <property type="entry name" value="Archease"/>
</dbReference>
<dbReference type="KEGG" id="nlc:EBAPG3_006785"/>
<name>A0A1W6SNU7_9PROT</name>
<keyword evidence="3" id="KW-0479">Metal-binding</keyword>
<dbReference type="EMBL" id="CP021106">
    <property type="protein sequence ID" value="ARO87498.1"/>
    <property type="molecule type" value="Genomic_DNA"/>
</dbReference>
<feature type="domain" description="Archease" evidence="5">
    <location>
        <begin position="18"/>
        <end position="149"/>
    </location>
</feature>
<evidence type="ECO:0000256" key="1">
    <source>
        <dbReference type="ARBA" id="ARBA00007963"/>
    </source>
</evidence>
<sequence length="149" mass="16469">MVLIEAEENRPVTAESSRYFEHDADVGIIGCGSTVEQAFEAGAQALFAIVTNLDAVQPTSTVTFEFEETDSEFAFVTWLNLLLGKSRELGMVFSRFHVRHIGNRWRAEASGEKWYAGMERGVEVKGATLTMLSVKQSGSGWEARCVVDV</sequence>
<dbReference type="Pfam" id="PF01951">
    <property type="entry name" value="Archease"/>
    <property type="match status" value="1"/>
</dbReference>
<dbReference type="Gene3D" id="3.55.10.10">
    <property type="entry name" value="Archease domain"/>
    <property type="match status" value="1"/>
</dbReference>
<dbReference type="InterPro" id="IPR036820">
    <property type="entry name" value="Archease_dom_sf"/>
</dbReference>
<dbReference type="RefSeq" id="WP_004178911.1">
    <property type="nucleotide sequence ID" value="NZ_CP021106.3"/>
</dbReference>
<dbReference type="eggNOG" id="COG1371">
    <property type="taxonomic scope" value="Bacteria"/>
</dbReference>
<reference evidence="6 7" key="1">
    <citation type="journal article" date="2015" name="Int. J. Syst. Evol. Microbiol.">
        <title>Nitrosospira lacus sp. nov., a psychrotolerant, ammonia-oxidizing bacterium from sandy lake sediment.</title>
        <authorList>
            <person name="Urakawa H."/>
            <person name="Garcia J.C."/>
            <person name="Nielsen J.L."/>
            <person name="Le V.Q."/>
            <person name="Kozlowski J.A."/>
            <person name="Stein L.Y."/>
            <person name="Lim C.K."/>
            <person name="Pommerening-Roser A."/>
            <person name="Martens-Habbena W."/>
            <person name="Stahl D.A."/>
            <person name="Klotz M.G."/>
        </authorList>
    </citation>
    <scope>NUCLEOTIDE SEQUENCE [LARGE SCALE GENOMIC DNA]</scope>
    <source>
        <strain evidence="6 7">APG3</strain>
    </source>
</reference>
<proteinExistence type="inferred from homology"/>
<dbReference type="PANTHER" id="PTHR12682">
    <property type="entry name" value="ARCHEASE"/>
    <property type="match status" value="1"/>
</dbReference>
<dbReference type="Proteomes" id="UP000012179">
    <property type="component" value="Chromosome"/>
</dbReference>
<keyword evidence="7" id="KW-1185">Reference proteome</keyword>
<evidence type="ECO:0000313" key="6">
    <source>
        <dbReference type="EMBL" id="ARO87498.1"/>
    </source>
</evidence>
<dbReference type="AlphaFoldDB" id="A0A1W6SNU7"/>
<comment type="similarity">
    <text evidence="1">Belongs to the archease family.</text>
</comment>
<dbReference type="PANTHER" id="PTHR12682:SF11">
    <property type="entry name" value="PROTEIN ARCHEASE"/>
    <property type="match status" value="1"/>
</dbReference>
<dbReference type="SUPFAM" id="SSF69819">
    <property type="entry name" value="MTH1598-like"/>
    <property type="match status" value="1"/>
</dbReference>
<organism evidence="6 7">
    <name type="scientific">Nitrosospira lacus</name>
    <dbReference type="NCBI Taxonomy" id="1288494"/>
    <lineage>
        <taxon>Bacteria</taxon>
        <taxon>Pseudomonadati</taxon>
        <taxon>Pseudomonadota</taxon>
        <taxon>Betaproteobacteria</taxon>
        <taxon>Nitrosomonadales</taxon>
        <taxon>Nitrosomonadaceae</taxon>
        <taxon>Nitrosospira</taxon>
    </lineage>
</organism>
<dbReference type="GO" id="GO:0008033">
    <property type="term" value="P:tRNA processing"/>
    <property type="evidence" value="ECO:0007669"/>
    <property type="project" value="UniProtKB-KW"/>
</dbReference>
<dbReference type="InterPro" id="IPR023572">
    <property type="entry name" value="Archease_dom"/>
</dbReference>
<accession>A0A1W6SNU7</accession>
<dbReference type="OrthoDB" id="9788587at2"/>
<keyword evidence="4" id="KW-0106">Calcium</keyword>
<evidence type="ECO:0000259" key="5">
    <source>
        <dbReference type="Pfam" id="PF01951"/>
    </source>
</evidence>
<evidence type="ECO:0000256" key="3">
    <source>
        <dbReference type="ARBA" id="ARBA00022723"/>
    </source>
</evidence>
<evidence type="ECO:0000256" key="2">
    <source>
        <dbReference type="ARBA" id="ARBA00022694"/>
    </source>
</evidence>
<keyword evidence="2" id="KW-0819">tRNA processing</keyword>
<dbReference type="GO" id="GO:0046872">
    <property type="term" value="F:metal ion binding"/>
    <property type="evidence" value="ECO:0007669"/>
    <property type="project" value="UniProtKB-KW"/>
</dbReference>
<evidence type="ECO:0000256" key="4">
    <source>
        <dbReference type="ARBA" id="ARBA00022837"/>
    </source>
</evidence>
<evidence type="ECO:0000313" key="7">
    <source>
        <dbReference type="Proteomes" id="UP000012179"/>
    </source>
</evidence>